<protein>
    <submittedName>
        <fullName evidence="2">Uncharacterized protein</fullName>
    </submittedName>
</protein>
<dbReference type="EMBL" id="JAPZBR010000003">
    <property type="protein sequence ID" value="KAJ5357235.1"/>
    <property type="molecule type" value="Genomic_DNA"/>
</dbReference>
<comment type="caution">
    <text evidence="2">The sequence shown here is derived from an EMBL/GenBank/DDBJ whole genome shotgun (WGS) entry which is preliminary data.</text>
</comment>
<accession>A0A9W9UVT6</accession>
<dbReference type="Proteomes" id="UP001148299">
    <property type="component" value="Unassembled WGS sequence"/>
</dbReference>
<sequence length="63" mass="6970">MEPGPWQLSELSDSYYSPLRDPTVIPPTASRRSKRDDTDKSPSDAQNQLGLADKRSGTGCEEM</sequence>
<evidence type="ECO:0000313" key="2">
    <source>
        <dbReference type="EMBL" id="KAJ5357235.1"/>
    </source>
</evidence>
<feature type="region of interest" description="Disordered" evidence="1">
    <location>
        <begin position="1"/>
        <end position="63"/>
    </location>
</feature>
<dbReference type="AlphaFoldDB" id="A0A9W9UVT6"/>
<organism evidence="2 3">
    <name type="scientific">Penicillium brevicompactum</name>
    <dbReference type="NCBI Taxonomy" id="5074"/>
    <lineage>
        <taxon>Eukaryota</taxon>
        <taxon>Fungi</taxon>
        <taxon>Dikarya</taxon>
        <taxon>Ascomycota</taxon>
        <taxon>Pezizomycotina</taxon>
        <taxon>Eurotiomycetes</taxon>
        <taxon>Eurotiomycetidae</taxon>
        <taxon>Eurotiales</taxon>
        <taxon>Aspergillaceae</taxon>
        <taxon>Penicillium</taxon>
    </lineage>
</organism>
<evidence type="ECO:0000313" key="3">
    <source>
        <dbReference type="Proteomes" id="UP001148299"/>
    </source>
</evidence>
<evidence type="ECO:0000256" key="1">
    <source>
        <dbReference type="SAM" id="MobiDB-lite"/>
    </source>
</evidence>
<proteinExistence type="predicted"/>
<reference evidence="2" key="2">
    <citation type="journal article" date="2023" name="IMA Fungus">
        <title>Comparative genomic study of the Penicillium genus elucidates a diverse pangenome and 15 lateral gene transfer events.</title>
        <authorList>
            <person name="Petersen C."/>
            <person name="Sorensen T."/>
            <person name="Nielsen M.R."/>
            <person name="Sondergaard T.E."/>
            <person name="Sorensen J.L."/>
            <person name="Fitzpatrick D.A."/>
            <person name="Frisvad J.C."/>
            <person name="Nielsen K.L."/>
        </authorList>
    </citation>
    <scope>NUCLEOTIDE SEQUENCE</scope>
    <source>
        <strain evidence="2">IBT 35675</strain>
    </source>
</reference>
<reference evidence="2" key="1">
    <citation type="submission" date="2022-12" db="EMBL/GenBank/DDBJ databases">
        <authorList>
            <person name="Petersen C."/>
        </authorList>
    </citation>
    <scope>NUCLEOTIDE SEQUENCE</scope>
    <source>
        <strain evidence="2">IBT 35675</strain>
    </source>
</reference>
<name>A0A9W9UVT6_PENBR</name>
<keyword evidence="3" id="KW-1185">Reference proteome</keyword>
<gene>
    <name evidence="2" type="ORF">N7541_004393</name>
</gene>